<name>A0ABY9RI57_9BURK</name>
<evidence type="ECO:0000313" key="2">
    <source>
        <dbReference type="Proteomes" id="UP001181355"/>
    </source>
</evidence>
<dbReference type="Proteomes" id="UP001181355">
    <property type="component" value="Chromosome"/>
</dbReference>
<keyword evidence="2" id="KW-1185">Reference proteome</keyword>
<proteinExistence type="predicted"/>
<dbReference type="EMBL" id="CP133720">
    <property type="protein sequence ID" value="WMW80901.1"/>
    <property type="molecule type" value="Genomic_DNA"/>
</dbReference>
<reference evidence="1" key="1">
    <citation type="submission" date="2023-09" db="EMBL/GenBank/DDBJ databases">
        <title>Undibacterium sp. 20NA77.5 isolated from freshwater.</title>
        <authorList>
            <person name="Le V."/>
            <person name="Ko S.-R."/>
            <person name="Ahn C.-Y."/>
            <person name="Oh H.-M."/>
        </authorList>
    </citation>
    <scope>NUCLEOTIDE SEQUENCE</scope>
    <source>
        <strain evidence="1">20NA77.5</strain>
    </source>
</reference>
<organism evidence="1 2">
    <name type="scientific">Undibacterium cyanobacteriorum</name>
    <dbReference type="NCBI Taxonomy" id="3073561"/>
    <lineage>
        <taxon>Bacteria</taxon>
        <taxon>Pseudomonadati</taxon>
        <taxon>Pseudomonadota</taxon>
        <taxon>Betaproteobacteria</taxon>
        <taxon>Burkholderiales</taxon>
        <taxon>Oxalobacteraceae</taxon>
        <taxon>Undibacterium</taxon>
    </lineage>
</organism>
<dbReference type="RefSeq" id="WP_309482392.1">
    <property type="nucleotide sequence ID" value="NZ_CP133720.1"/>
</dbReference>
<accession>A0ABY9RI57</accession>
<sequence length="68" mass="6835">MLRRAMQIPIHVVSVSARAVQRGGRQVAAGAGVAGLAVVAGAMEEAGNQAALARSGRPTGVASTNPWQ</sequence>
<protein>
    <submittedName>
        <fullName evidence="1">Uncharacterized protein</fullName>
    </submittedName>
</protein>
<evidence type="ECO:0000313" key="1">
    <source>
        <dbReference type="EMBL" id="WMW80901.1"/>
    </source>
</evidence>
<gene>
    <name evidence="1" type="ORF">RF679_01140</name>
</gene>